<evidence type="ECO:0000256" key="1">
    <source>
        <dbReference type="ARBA" id="ARBA00010607"/>
    </source>
</evidence>
<dbReference type="Gene3D" id="2.60.110.10">
    <property type="entry name" value="Thaumatin"/>
    <property type="match status" value="1"/>
</dbReference>
<dbReference type="SUPFAM" id="SSF49870">
    <property type="entry name" value="Osmotin, thaumatin-like protein"/>
    <property type="match status" value="1"/>
</dbReference>
<feature type="transmembrane region" description="Helical" evidence="2">
    <location>
        <begin position="273"/>
        <end position="294"/>
    </location>
</feature>
<keyword evidence="3" id="KW-0732">Signal</keyword>
<feature type="chain" id="PRO_5034537432" evidence="3">
    <location>
        <begin position="26"/>
        <end position="339"/>
    </location>
</feature>
<dbReference type="InterPro" id="IPR001938">
    <property type="entry name" value="Thaumatin"/>
</dbReference>
<reference evidence="4" key="1">
    <citation type="journal article" date="2019" name="Toxins">
        <title>Detection of Abrin-Like and Prepropulchellin-Like Toxin Genes and Transcripts Using Whole Genome Sequencing and Full-Length Transcript Sequencing of Abrus precatorius.</title>
        <authorList>
            <person name="Hovde B.T."/>
            <person name="Daligault H.E."/>
            <person name="Hanschen E.R."/>
            <person name="Kunde Y.A."/>
            <person name="Johnson M.B."/>
            <person name="Starkenburg S.R."/>
            <person name="Johnson S.L."/>
        </authorList>
    </citation>
    <scope>NUCLEOTIDE SEQUENCE [LARGE SCALE GENOMIC DNA]</scope>
</reference>
<reference evidence="5" key="2">
    <citation type="submission" date="2025-08" db="UniProtKB">
        <authorList>
            <consortium name="RefSeq"/>
        </authorList>
    </citation>
    <scope>IDENTIFICATION</scope>
    <source>
        <tissue evidence="5">Young leaves</tissue>
    </source>
</reference>
<feature type="signal peptide" evidence="3">
    <location>
        <begin position="1"/>
        <end position="25"/>
    </location>
</feature>
<evidence type="ECO:0000313" key="5">
    <source>
        <dbReference type="RefSeq" id="XP_027362689.1"/>
    </source>
</evidence>
<dbReference type="OrthoDB" id="430315at2759"/>
<evidence type="ECO:0000256" key="3">
    <source>
        <dbReference type="SAM" id="SignalP"/>
    </source>
</evidence>
<dbReference type="GeneID" id="113870297"/>
<proteinExistence type="inferred from homology"/>
<keyword evidence="2" id="KW-0472">Membrane</keyword>
<name>A0A8B8M6D0_ABRPR</name>
<evidence type="ECO:0000256" key="2">
    <source>
        <dbReference type="SAM" id="Phobius"/>
    </source>
</evidence>
<dbReference type="FunFam" id="2.60.110.10:FF:000004">
    <property type="entry name" value="THAUMATIN-LIKE PROTEIN 1"/>
    <property type="match status" value="1"/>
</dbReference>
<protein>
    <submittedName>
        <fullName evidence="5">Thaumatin-like protein 1b</fullName>
    </submittedName>
</protein>
<dbReference type="Pfam" id="PF00314">
    <property type="entry name" value="Thaumatin"/>
    <property type="match status" value="1"/>
</dbReference>
<comment type="similarity">
    <text evidence="1">Belongs to the thaumatin family.</text>
</comment>
<dbReference type="PANTHER" id="PTHR31048">
    <property type="entry name" value="OS03G0233200 PROTEIN"/>
    <property type="match status" value="1"/>
</dbReference>
<keyword evidence="2" id="KW-0812">Transmembrane</keyword>
<dbReference type="PROSITE" id="PS51367">
    <property type="entry name" value="THAUMATIN_2"/>
    <property type="match status" value="1"/>
</dbReference>
<dbReference type="PRINTS" id="PR00347">
    <property type="entry name" value="THAUMATIN"/>
</dbReference>
<gene>
    <name evidence="5" type="primary">LOC113870297</name>
</gene>
<sequence length="339" mass="36043">MVASTRFGITLGIIYLLQFLTGSDSVTFKVENKCSHPVWPGILSGIGTLPVSTTGFTLQRGESKIIPVPPGWSGLLWGRTFCSHDFTGKFSCITGDCGSSTIECSGGKAAPPVTLVEFTLNGTGDGLDFFDVSLVEGFNLPVKVEPRGGKCSWTGCAVNLEACPTDLKVMRGSESVACKSTCQSFDNSKFCCETPEKCKSSSYSEFFKSRCPRAIVYTCDRAASNFNCAFVDCYTITFCPASSIELGNENYPAASGVHNPGSNDGGSANILRVFYKFILSALPISISITITFTIMCRCIKRRSSDVPAEAQLSSVPAEAVTVSIPAEAVTAASPVLSED</sequence>
<dbReference type="AlphaFoldDB" id="A0A8B8M6D0"/>
<organism evidence="4 5">
    <name type="scientific">Abrus precatorius</name>
    <name type="common">Indian licorice</name>
    <name type="synonym">Glycine abrus</name>
    <dbReference type="NCBI Taxonomy" id="3816"/>
    <lineage>
        <taxon>Eukaryota</taxon>
        <taxon>Viridiplantae</taxon>
        <taxon>Streptophyta</taxon>
        <taxon>Embryophyta</taxon>
        <taxon>Tracheophyta</taxon>
        <taxon>Spermatophyta</taxon>
        <taxon>Magnoliopsida</taxon>
        <taxon>eudicotyledons</taxon>
        <taxon>Gunneridae</taxon>
        <taxon>Pentapetalae</taxon>
        <taxon>rosids</taxon>
        <taxon>fabids</taxon>
        <taxon>Fabales</taxon>
        <taxon>Fabaceae</taxon>
        <taxon>Papilionoideae</taxon>
        <taxon>50 kb inversion clade</taxon>
        <taxon>NPAAA clade</taxon>
        <taxon>indigoferoid/millettioid clade</taxon>
        <taxon>Abreae</taxon>
        <taxon>Abrus</taxon>
    </lineage>
</organism>
<keyword evidence="4" id="KW-1185">Reference proteome</keyword>
<keyword evidence="2" id="KW-1133">Transmembrane helix</keyword>
<dbReference type="RefSeq" id="XP_027362689.1">
    <property type="nucleotide sequence ID" value="XM_027506888.1"/>
</dbReference>
<dbReference type="Proteomes" id="UP000694853">
    <property type="component" value="Unplaced"/>
</dbReference>
<dbReference type="SMART" id="SM00205">
    <property type="entry name" value="THN"/>
    <property type="match status" value="1"/>
</dbReference>
<dbReference type="KEGG" id="aprc:113870297"/>
<evidence type="ECO:0000313" key="4">
    <source>
        <dbReference type="Proteomes" id="UP000694853"/>
    </source>
</evidence>
<dbReference type="InterPro" id="IPR037176">
    <property type="entry name" value="Osmotin/thaumatin-like_sf"/>
</dbReference>
<accession>A0A8B8M6D0</accession>